<gene>
    <name evidence="1" type="ORF">BPS1E_1336</name>
</gene>
<comment type="caution">
    <text evidence="1">The sequence shown here is derived from an EMBL/GenBank/DDBJ whole genome shotgun (WGS) entry which is preliminary data.</text>
</comment>
<evidence type="ECO:0000313" key="2">
    <source>
        <dbReference type="Proteomes" id="UP000216789"/>
    </source>
</evidence>
<sequence>MDDEQTGYMGVTRWVSFSHHGEPESGEARTMDDGSVWARIAGPDPKGDDDRWVMLLDPAGVEASGVSEVRFHDVTVSVAAGDALPLPDDVRARFARTDFILDMYESGVYDREEAGEKLFDHLFGKGRTVMDSEG</sequence>
<dbReference type="AlphaFoldDB" id="A0A267WKH7"/>
<evidence type="ECO:0000313" key="1">
    <source>
        <dbReference type="EMBL" id="PAC73117.1"/>
    </source>
</evidence>
<accession>A0A267WKH7</accession>
<dbReference type="Proteomes" id="UP000216789">
    <property type="component" value="Unassembled WGS sequence"/>
</dbReference>
<protein>
    <submittedName>
        <fullName evidence="1">Uncharacterized protein</fullName>
    </submittedName>
</protein>
<reference evidence="1 2" key="1">
    <citation type="journal article" date="2017" name="ISME J.">
        <title>Unveiling bifidobacterial biogeography across the mammalian branch of the tree of life.</title>
        <authorList>
            <person name="Milani C."/>
            <person name="Mangifesta M."/>
            <person name="Mancabelli L."/>
            <person name="Lugli G.A."/>
            <person name="James K."/>
            <person name="Duranti S."/>
            <person name="Turroni F."/>
            <person name="Ferrario C."/>
            <person name="Ossiprandi M.C."/>
            <person name="van Sinderen D."/>
            <person name="Ventura M."/>
        </authorList>
    </citation>
    <scope>NUCLEOTIDE SEQUENCE [LARGE SCALE GENOMIC DNA]</scope>
    <source>
        <strain evidence="1 2">1E</strain>
    </source>
</reference>
<proteinExistence type="predicted"/>
<dbReference type="EMBL" id="MNLB01000008">
    <property type="protein sequence ID" value="PAC73117.1"/>
    <property type="molecule type" value="Genomic_DNA"/>
</dbReference>
<name>A0A267WKH7_BIFPS</name>
<organism evidence="1 2">
    <name type="scientific">Bifidobacterium pseudocatenulatum</name>
    <dbReference type="NCBI Taxonomy" id="28026"/>
    <lineage>
        <taxon>Bacteria</taxon>
        <taxon>Bacillati</taxon>
        <taxon>Actinomycetota</taxon>
        <taxon>Actinomycetes</taxon>
        <taxon>Bifidobacteriales</taxon>
        <taxon>Bifidobacteriaceae</taxon>
        <taxon>Bifidobacterium</taxon>
    </lineage>
</organism>
<dbReference type="RefSeq" id="WP_241887460.1">
    <property type="nucleotide sequence ID" value="NZ_MNLB01000008.1"/>
</dbReference>